<comment type="caution">
    <text evidence="3">The sequence shown here is derived from an EMBL/GenBank/DDBJ whole genome shotgun (WGS) entry which is preliminary data.</text>
</comment>
<evidence type="ECO:0000256" key="2">
    <source>
        <dbReference type="SAM" id="MobiDB-lite"/>
    </source>
</evidence>
<keyword evidence="4" id="KW-1185">Reference proteome</keyword>
<proteinExistence type="predicted"/>
<evidence type="ECO:0000313" key="3">
    <source>
        <dbReference type="EMBL" id="PCR88670.1"/>
    </source>
</evidence>
<dbReference type="EMBL" id="NXNI01000003">
    <property type="protein sequence ID" value="PCR88670.1"/>
    <property type="molecule type" value="Genomic_DNA"/>
</dbReference>
<organism evidence="3 4">
    <name type="scientific">Natrinema ejinorense</name>
    <dbReference type="NCBI Taxonomy" id="373386"/>
    <lineage>
        <taxon>Archaea</taxon>
        <taxon>Methanobacteriati</taxon>
        <taxon>Methanobacteriota</taxon>
        <taxon>Stenosarchaea group</taxon>
        <taxon>Halobacteria</taxon>
        <taxon>Halobacteriales</taxon>
        <taxon>Natrialbaceae</taxon>
        <taxon>Natrinema</taxon>
    </lineage>
</organism>
<protein>
    <submittedName>
        <fullName evidence="3">Uncharacterized protein</fullName>
    </submittedName>
</protein>
<evidence type="ECO:0000313" key="4">
    <source>
        <dbReference type="Proteomes" id="UP000219689"/>
    </source>
</evidence>
<feature type="region of interest" description="Disordered" evidence="2">
    <location>
        <begin position="71"/>
        <end position="90"/>
    </location>
</feature>
<keyword evidence="1" id="KW-0175">Coiled coil</keyword>
<accession>A0A2A5QPA6</accession>
<sequence length="154" mass="17343">MGSQTGKSERYQRVDDRQSEISSAIADLEAEAANEQVEQLVAVLDSMSMELRRLEARNRKLTRKLADLDRRVPDGGIKADSSTGGTSPRDQAVLDVLAERGPCKIEVSELKQLYRRHTDIKNSRTLDDRVKHLTRDGPFEFVSPALWEYVPDSS</sequence>
<name>A0A2A5QPA6_9EURY</name>
<dbReference type="AlphaFoldDB" id="A0A2A5QPA6"/>
<reference evidence="3 4" key="1">
    <citation type="submission" date="2017-09" db="EMBL/GenBank/DDBJ databases">
        <title>Genome sequences of Natrinema ejinorence JCM 13890T.</title>
        <authorList>
            <person name="Roh S.W."/>
            <person name="Kim Y.B."/>
            <person name="Kim J.Y."/>
        </authorList>
    </citation>
    <scope>NUCLEOTIDE SEQUENCE [LARGE SCALE GENOMIC DNA]</scope>
    <source>
        <strain evidence="3 4">JCM 13890</strain>
    </source>
</reference>
<feature type="compositionally biased region" description="Polar residues" evidence="2">
    <location>
        <begin position="80"/>
        <end position="89"/>
    </location>
</feature>
<dbReference type="Proteomes" id="UP000219689">
    <property type="component" value="Unassembled WGS sequence"/>
</dbReference>
<gene>
    <name evidence="3" type="ORF">CP557_21820</name>
</gene>
<evidence type="ECO:0000256" key="1">
    <source>
        <dbReference type="SAM" id="Coils"/>
    </source>
</evidence>
<feature type="coiled-coil region" evidence="1">
    <location>
        <begin position="30"/>
        <end position="71"/>
    </location>
</feature>